<reference evidence="2 3" key="1">
    <citation type="submission" date="2014-06" db="EMBL/GenBank/DDBJ databases">
        <authorList>
            <person name="Urmite Genomes Urmite Genomes"/>
        </authorList>
    </citation>
    <scope>NUCLEOTIDE SEQUENCE [LARGE SCALE GENOMIC DNA]</scope>
</reference>
<keyword evidence="1" id="KW-0472">Membrane</keyword>
<accession>A0A078KYA3</accession>
<dbReference type="OrthoDB" id="5652567at2"/>
<dbReference type="RefSeq" id="WP_052403258.1">
    <property type="nucleotide sequence ID" value="NZ_CCVW01000002.1"/>
</dbReference>
<dbReference type="Proteomes" id="UP000044071">
    <property type="component" value="Unassembled WGS sequence"/>
</dbReference>
<keyword evidence="1" id="KW-0812">Transmembrane</keyword>
<dbReference type="AlphaFoldDB" id="A0A078KYA3"/>
<sequence>MKISIEDGELLIDVYSRFLFRVWGILFIATGLIFLFPMLVQYSISCEEKGLKHANICTLNTSFFKIYSKDTYLGELKSATVSNFVEGRANSIYYCLLLNTSEGYIKVPNIRSKRNIDIVYVADAVDSYINESDKKNISIPKVESVWSYFKVLIFPFIGFSSLLFRLITIKFSKKTNTITIAAKNIINTHETIISIDDVAKLILEEHGKHHKEYSLALILKNGEEIHLPGVHDSSMAHIEEIAREIKPFLKNY</sequence>
<name>A0A078KYA3_9GAMM</name>
<evidence type="ECO:0000313" key="3">
    <source>
        <dbReference type="Proteomes" id="UP000044071"/>
    </source>
</evidence>
<gene>
    <name evidence="2" type="ORF">BN59_02329</name>
</gene>
<evidence type="ECO:0000256" key="1">
    <source>
        <dbReference type="SAM" id="Phobius"/>
    </source>
</evidence>
<proteinExistence type="predicted"/>
<dbReference type="EMBL" id="CCSB01000002">
    <property type="protein sequence ID" value="CDZ78032.1"/>
    <property type="molecule type" value="Genomic_DNA"/>
</dbReference>
<evidence type="ECO:0000313" key="2">
    <source>
        <dbReference type="EMBL" id="CDZ78032.1"/>
    </source>
</evidence>
<keyword evidence="3" id="KW-1185">Reference proteome</keyword>
<keyword evidence="1" id="KW-1133">Transmembrane helix</keyword>
<feature type="transmembrane region" description="Helical" evidence="1">
    <location>
        <begin position="20"/>
        <end position="40"/>
    </location>
</feature>
<dbReference type="eggNOG" id="ENOG5032UK4">
    <property type="taxonomic scope" value="Bacteria"/>
</dbReference>
<feature type="transmembrane region" description="Helical" evidence="1">
    <location>
        <begin position="145"/>
        <end position="164"/>
    </location>
</feature>
<dbReference type="STRING" id="1034943.BN59_02329"/>
<organism evidence="2 3">
    <name type="scientific">Legionella massiliensis</name>
    <dbReference type="NCBI Taxonomy" id="1034943"/>
    <lineage>
        <taxon>Bacteria</taxon>
        <taxon>Pseudomonadati</taxon>
        <taxon>Pseudomonadota</taxon>
        <taxon>Gammaproteobacteria</taxon>
        <taxon>Legionellales</taxon>
        <taxon>Legionellaceae</taxon>
        <taxon>Legionella</taxon>
    </lineage>
</organism>
<protein>
    <submittedName>
        <fullName evidence="2">Uncharacterized protein</fullName>
    </submittedName>
</protein>